<dbReference type="PANTHER" id="PTHR11731">
    <property type="entry name" value="PROTEASE FAMILY S9B,C DIPEPTIDYL-PEPTIDASE IV-RELATED"/>
    <property type="match status" value="1"/>
</dbReference>
<dbReference type="Gene3D" id="2.140.10.30">
    <property type="entry name" value="Dipeptidylpeptidase IV, N-terminal domain"/>
    <property type="match status" value="1"/>
</dbReference>
<comment type="pathway">
    <text evidence="9">Carbohydrate degradation; pentose phosphate pathway; D-xylulose 5-phosphate from D-ribulose 5-phosphate (non-oxidative stage): step 1/1.</text>
</comment>
<feature type="transmembrane region" description="Helical" evidence="31">
    <location>
        <begin position="321"/>
        <end position="342"/>
    </location>
</feature>
<dbReference type="InterPro" id="IPR001375">
    <property type="entry name" value="Peptidase_S9_cat"/>
</dbReference>
<feature type="compositionally biased region" description="Basic and acidic residues" evidence="30">
    <location>
        <begin position="278"/>
        <end position="295"/>
    </location>
</feature>
<evidence type="ECO:0000256" key="23">
    <source>
        <dbReference type="ARBA" id="ARBA00022989"/>
    </source>
</evidence>
<evidence type="ECO:0000256" key="15">
    <source>
        <dbReference type="ARBA" id="ARBA00022438"/>
    </source>
</evidence>
<evidence type="ECO:0000256" key="29">
    <source>
        <dbReference type="ARBA" id="ARBA00030599"/>
    </source>
</evidence>
<accession>A0A6A6FNW0</accession>
<dbReference type="GO" id="GO:0006098">
    <property type="term" value="P:pentose-phosphate shunt"/>
    <property type="evidence" value="ECO:0007669"/>
    <property type="project" value="UniProtKB-UniPathway"/>
</dbReference>
<dbReference type="Gene3D" id="3.20.20.70">
    <property type="entry name" value="Aldolase class I"/>
    <property type="match status" value="1"/>
</dbReference>
<evidence type="ECO:0000256" key="17">
    <source>
        <dbReference type="ARBA" id="ARBA00022670"/>
    </source>
</evidence>
<dbReference type="GO" id="GO:0004750">
    <property type="term" value="F:D-ribulose-phosphate 3-epimerase activity"/>
    <property type="evidence" value="ECO:0007669"/>
    <property type="project" value="UniProtKB-EC"/>
</dbReference>
<dbReference type="PANTHER" id="PTHR11731:SF200">
    <property type="entry name" value="DIPEPTIDYL PEPTIDASE 10, ISOFORM B"/>
    <property type="match status" value="1"/>
</dbReference>
<evidence type="ECO:0000256" key="28">
    <source>
        <dbReference type="ARBA" id="ARBA00029933"/>
    </source>
</evidence>
<proteinExistence type="inferred from homology"/>
<evidence type="ECO:0000259" key="33">
    <source>
        <dbReference type="Pfam" id="PF00930"/>
    </source>
</evidence>
<evidence type="ECO:0000256" key="19">
    <source>
        <dbReference type="ARBA" id="ARBA00022723"/>
    </source>
</evidence>
<evidence type="ECO:0000256" key="16">
    <source>
        <dbReference type="ARBA" id="ARBA00022554"/>
    </source>
</evidence>
<evidence type="ECO:0000256" key="2">
    <source>
        <dbReference type="ARBA" id="ARBA00001782"/>
    </source>
</evidence>
<dbReference type="InterPro" id="IPR000056">
    <property type="entry name" value="Ribul_P_3_epim-like"/>
</dbReference>
<feature type="domain" description="Dipeptidylpeptidase IV N-terminal" evidence="33">
    <location>
        <begin position="454"/>
        <end position="830"/>
    </location>
</feature>
<evidence type="ECO:0000256" key="11">
    <source>
        <dbReference type="ARBA" id="ARBA00009541"/>
    </source>
</evidence>
<evidence type="ECO:0000256" key="27">
    <source>
        <dbReference type="ARBA" id="ARBA00023285"/>
    </source>
</evidence>
<evidence type="ECO:0000256" key="18">
    <source>
        <dbReference type="ARBA" id="ARBA00022692"/>
    </source>
</evidence>
<keyword evidence="16" id="KW-0926">Vacuole</keyword>
<keyword evidence="35" id="KW-1185">Reference proteome</keyword>
<dbReference type="Pfam" id="PF00930">
    <property type="entry name" value="DPPIV_N"/>
    <property type="match status" value="1"/>
</dbReference>
<dbReference type="InterPro" id="IPR013785">
    <property type="entry name" value="Aldolase_TIM"/>
</dbReference>
<feature type="domain" description="Peptidase S9 prolyl oligopeptidase catalytic" evidence="32">
    <location>
        <begin position="915"/>
        <end position="1119"/>
    </location>
</feature>
<dbReference type="GO" id="GO:0008239">
    <property type="term" value="F:dipeptidyl-peptidase activity"/>
    <property type="evidence" value="ECO:0007669"/>
    <property type="project" value="UniProtKB-EC"/>
</dbReference>
<evidence type="ECO:0000256" key="31">
    <source>
        <dbReference type="SAM" id="Phobius"/>
    </source>
</evidence>
<comment type="cofactor">
    <cofactor evidence="3">
        <name>Mn(2+)</name>
        <dbReference type="ChEBI" id="CHEBI:29035"/>
    </cofactor>
</comment>
<comment type="subcellular location">
    <subcellularLocation>
        <location evidence="8">Vacuole membrane</location>
        <topology evidence="8">Single-pass type II membrane protein</topology>
    </subcellularLocation>
</comment>
<dbReference type="OrthoDB" id="16520at2759"/>
<keyword evidence="18 31" id="KW-0812">Transmembrane</keyword>
<comment type="cofactor">
    <cofactor evidence="4">
        <name>Co(2+)</name>
        <dbReference type="ChEBI" id="CHEBI:48828"/>
    </cofactor>
</comment>
<evidence type="ECO:0000256" key="24">
    <source>
        <dbReference type="ARBA" id="ARBA00023136"/>
    </source>
</evidence>
<evidence type="ECO:0000256" key="5">
    <source>
        <dbReference type="ARBA" id="ARBA00001947"/>
    </source>
</evidence>
<dbReference type="InterPro" id="IPR011060">
    <property type="entry name" value="RibuloseP-bd_barrel"/>
</dbReference>
<dbReference type="Proteomes" id="UP000799539">
    <property type="component" value="Unassembled WGS sequence"/>
</dbReference>
<sequence>MAPPAIIAPSILSADFGALGKACSDTIGQGADWLHVDIMDGHFVPNMTFGAPVVTMIRKHVDRPQEALGKGTFDCHMMIAEPKKWVKSFKDAGCDLYCFHYEAAISSTAAESPEEHSEQNTSPKELIRYIHAQGMRAGIAIKPKTPVDVLYEIFDSDVKEEVPEMALVMTVEPGFGGQKFMPDMMPKVEALRARYPDLNIEVDGGLSEKTIDTAADAGANVIVAGSAVFGAQDPGHVIEALRAAPLNRSRDTPSPYDDDEGRPSGSSGSTTSFVLENMNDKATEARYGDGPHTKEEDDAGDEEDLAWQTKVKPVDRKARRILYVLVAIGAVGWLAALFLFLGQNRQLSHAERPHDPHATSTTGNGKKVTLQQVLTGQWYPQQHSIRWVSGPNGEDGLLLERGGSGGRNYLVVEDVRYRGEDVSVQKENAKTLMERGAFQVAGEMVMVHEAWPNRDHTKVLIQSDYQSNWRHSSTGKYWIFDVEKQQGEPLDPANTTGRVQLASWSPTGDAVVFTRDNNMFIRHLDSDVVNQITTDGGKDLFYGIPDWVYEEEVLADGGATWWSGDGKYVAFFKTEESKVPTFPVQYFFSRPSGQEPMPGEENYPEVRNIKYPKAGAPMSVVELLFYDVAQEQVFSVPIQDDFADEDRLITEVIWAGETGKVLIRETNRESDKLKMILVDANSRTGKTVRERNVQGLDGGWFEVSHTTTYVPADPANGRPDDGYIDTIIDDNFDHLAYFTPLDNKEPKMLTQGSWEVVKAPSAIDLKTNVVYFVATKDGSTQRHVYSSHLLEGPSSVTAVTKTSDICYYEASFSAEGKFMLLTYKGPGIPWQKVQSTPSNKEDSIDVTIEENKRLNELAKKTELPIEIYSTINVDGFDMNIVERRPPHFDEKKKYPVLFWLYNGPGYQQVDRQFTVDFQSYVASSLGYIVVTLDGFGTGYLGRSQRTIIRDNIGYWEARSQIAAAKAWKAKKYVDGDKIAIWGWSYGGFMTLKCLETDAGETFKYGMAVAPVTDWRFYDSVYTERYMHTPQHNPSGYDNATISDMDGLSSNVRFLVMHGVSDDNVHFQNTLQLLDKLDLANVRNYDVHIFPDSDHSIFFHNGQTVVYEKLRDWLINAFNGEWLRTDDPTPLGIHGTS</sequence>
<dbReference type="FunFam" id="3.20.20.70:FF:000130">
    <property type="entry name" value="Ribulose-phosphate 3-epimerase"/>
    <property type="match status" value="1"/>
</dbReference>
<keyword evidence="25" id="KW-0325">Glycoprotein</keyword>
<evidence type="ECO:0000256" key="9">
    <source>
        <dbReference type="ARBA" id="ARBA00005016"/>
    </source>
</evidence>
<evidence type="ECO:0000256" key="13">
    <source>
        <dbReference type="ARBA" id="ARBA00013188"/>
    </source>
</evidence>
<evidence type="ECO:0000256" key="26">
    <source>
        <dbReference type="ARBA" id="ARBA00023235"/>
    </source>
</evidence>
<dbReference type="GO" id="GO:0004177">
    <property type="term" value="F:aminopeptidase activity"/>
    <property type="evidence" value="ECO:0007669"/>
    <property type="project" value="UniProtKB-KW"/>
</dbReference>
<dbReference type="GO" id="GO:0005774">
    <property type="term" value="C:vacuolar membrane"/>
    <property type="evidence" value="ECO:0007669"/>
    <property type="project" value="UniProtKB-SubCell"/>
</dbReference>
<dbReference type="InterPro" id="IPR002469">
    <property type="entry name" value="Peptidase_S9B_N"/>
</dbReference>
<dbReference type="GO" id="GO:0008236">
    <property type="term" value="F:serine-type peptidase activity"/>
    <property type="evidence" value="ECO:0007669"/>
    <property type="project" value="UniProtKB-KW"/>
</dbReference>
<comment type="similarity">
    <text evidence="10">Belongs to the peptidase S9B family.</text>
</comment>
<dbReference type="InterPro" id="IPR026019">
    <property type="entry name" value="Ribul_P_3_epim"/>
</dbReference>
<dbReference type="InterPro" id="IPR029058">
    <property type="entry name" value="AB_hydrolase_fold"/>
</dbReference>
<comment type="function">
    <text evidence="7">Type IV dipeptidyl-peptidase which removes N-terminal dipeptides sequentially from polypeptides having unsubstituted N-termini provided that the penultimate residue is proline.</text>
</comment>
<evidence type="ECO:0000256" key="6">
    <source>
        <dbReference type="ARBA" id="ARBA00001954"/>
    </source>
</evidence>
<dbReference type="CDD" id="cd00429">
    <property type="entry name" value="RPE"/>
    <property type="match status" value="1"/>
</dbReference>
<keyword evidence="21" id="KW-0720">Serine protease</keyword>
<evidence type="ECO:0000256" key="10">
    <source>
        <dbReference type="ARBA" id="ARBA00006150"/>
    </source>
</evidence>
<comment type="cofactor">
    <cofactor evidence="6">
        <name>Fe(2+)</name>
        <dbReference type="ChEBI" id="CHEBI:29033"/>
    </cofactor>
</comment>
<dbReference type="PROSITE" id="PS01086">
    <property type="entry name" value="RIBUL_P_3_EPIMER_2"/>
    <property type="match status" value="1"/>
</dbReference>
<dbReference type="Gene3D" id="3.40.50.1820">
    <property type="entry name" value="alpha/beta hydrolase"/>
    <property type="match status" value="1"/>
</dbReference>
<keyword evidence="17" id="KW-0645">Protease</keyword>
<dbReference type="GO" id="GO:0006508">
    <property type="term" value="P:proteolysis"/>
    <property type="evidence" value="ECO:0007669"/>
    <property type="project" value="UniProtKB-KW"/>
</dbReference>
<reference evidence="34" key="1">
    <citation type="journal article" date="2020" name="Stud. Mycol.">
        <title>101 Dothideomycetes genomes: a test case for predicting lifestyles and emergence of pathogens.</title>
        <authorList>
            <person name="Haridas S."/>
            <person name="Albert R."/>
            <person name="Binder M."/>
            <person name="Bloem J."/>
            <person name="Labutti K."/>
            <person name="Salamov A."/>
            <person name="Andreopoulos B."/>
            <person name="Baker S."/>
            <person name="Barry K."/>
            <person name="Bills G."/>
            <person name="Bluhm B."/>
            <person name="Cannon C."/>
            <person name="Castanera R."/>
            <person name="Culley D."/>
            <person name="Daum C."/>
            <person name="Ezra D."/>
            <person name="Gonzalez J."/>
            <person name="Henrissat B."/>
            <person name="Kuo A."/>
            <person name="Liang C."/>
            <person name="Lipzen A."/>
            <person name="Lutzoni F."/>
            <person name="Magnuson J."/>
            <person name="Mondo S."/>
            <person name="Nolan M."/>
            <person name="Ohm R."/>
            <person name="Pangilinan J."/>
            <person name="Park H.-J."/>
            <person name="Ramirez L."/>
            <person name="Alfaro M."/>
            <person name="Sun H."/>
            <person name="Tritt A."/>
            <person name="Yoshinaga Y."/>
            <person name="Zwiers L.-H."/>
            <person name="Turgeon B."/>
            <person name="Goodwin S."/>
            <person name="Spatafora J."/>
            <person name="Crous P."/>
            <person name="Grigoriev I."/>
        </authorList>
    </citation>
    <scope>NUCLEOTIDE SEQUENCE</scope>
    <source>
        <strain evidence="34">SCOH1-5</strain>
    </source>
</reference>
<evidence type="ECO:0000259" key="32">
    <source>
        <dbReference type="Pfam" id="PF00326"/>
    </source>
</evidence>
<dbReference type="GO" id="GO:0046872">
    <property type="term" value="F:metal ion binding"/>
    <property type="evidence" value="ECO:0007669"/>
    <property type="project" value="UniProtKB-KW"/>
</dbReference>
<evidence type="ECO:0000256" key="30">
    <source>
        <dbReference type="SAM" id="MobiDB-lite"/>
    </source>
</evidence>
<keyword evidence="23 31" id="KW-1133">Transmembrane helix</keyword>
<dbReference type="SUPFAM" id="SSF51366">
    <property type="entry name" value="Ribulose-phoshate binding barrel"/>
    <property type="match status" value="1"/>
</dbReference>
<dbReference type="FunFam" id="3.40.50.1820:FF:000003">
    <property type="entry name" value="Dipeptidyl peptidase 4"/>
    <property type="match status" value="1"/>
</dbReference>
<dbReference type="AlphaFoldDB" id="A0A6A6FNW0"/>
<evidence type="ECO:0000256" key="3">
    <source>
        <dbReference type="ARBA" id="ARBA00001936"/>
    </source>
</evidence>
<evidence type="ECO:0000256" key="20">
    <source>
        <dbReference type="ARBA" id="ARBA00022801"/>
    </source>
</evidence>
<dbReference type="UniPathway" id="UPA00115">
    <property type="reaction ID" value="UER00411"/>
</dbReference>
<dbReference type="EC" id="5.1.3.1" evidence="13"/>
<keyword evidence="15" id="KW-0031">Aminopeptidase</keyword>
<comment type="similarity">
    <text evidence="11">Belongs to the ribulose-phosphate 3-epimerase family.</text>
</comment>
<dbReference type="HAMAP" id="MF_02227">
    <property type="entry name" value="RPE"/>
    <property type="match status" value="1"/>
</dbReference>
<dbReference type="EC" id="3.4.14.5" evidence="12"/>
<evidence type="ECO:0000256" key="7">
    <source>
        <dbReference type="ARBA" id="ARBA00002218"/>
    </source>
</evidence>
<gene>
    <name evidence="34" type="ORF">CERZMDRAFT_105309</name>
</gene>
<dbReference type="SUPFAM" id="SSF82171">
    <property type="entry name" value="DPP6 N-terminal domain-like"/>
    <property type="match status" value="1"/>
</dbReference>
<dbReference type="GO" id="GO:0005886">
    <property type="term" value="C:plasma membrane"/>
    <property type="evidence" value="ECO:0007669"/>
    <property type="project" value="TreeGrafter"/>
</dbReference>
<evidence type="ECO:0000256" key="22">
    <source>
        <dbReference type="ARBA" id="ARBA00022968"/>
    </source>
</evidence>
<evidence type="ECO:0000256" key="21">
    <source>
        <dbReference type="ARBA" id="ARBA00022825"/>
    </source>
</evidence>
<dbReference type="GO" id="GO:0005975">
    <property type="term" value="P:carbohydrate metabolic process"/>
    <property type="evidence" value="ECO:0007669"/>
    <property type="project" value="InterPro"/>
</dbReference>
<keyword evidence="27" id="KW-0170">Cobalt</keyword>
<comment type="catalytic activity">
    <reaction evidence="1">
        <text>Release of an N-terminal dipeptide, Xaa-Yaa-|-Zaa-, from a polypeptide, preferentially when Yaa is Pro, provided Zaa is neither Pro nor hydroxyproline.</text>
        <dbReference type="EC" id="3.4.14.5"/>
    </reaction>
</comment>
<evidence type="ECO:0000256" key="12">
    <source>
        <dbReference type="ARBA" id="ARBA00012062"/>
    </source>
</evidence>
<evidence type="ECO:0000256" key="1">
    <source>
        <dbReference type="ARBA" id="ARBA00001257"/>
    </source>
</evidence>
<dbReference type="InterPro" id="IPR050278">
    <property type="entry name" value="Serine_Prot_S9B/DPPIV"/>
</dbReference>
<evidence type="ECO:0000313" key="34">
    <source>
        <dbReference type="EMBL" id="KAF2214878.1"/>
    </source>
</evidence>
<comment type="cofactor">
    <cofactor evidence="5">
        <name>Zn(2+)</name>
        <dbReference type="ChEBI" id="CHEBI:29105"/>
    </cofactor>
</comment>
<evidence type="ECO:0000256" key="8">
    <source>
        <dbReference type="ARBA" id="ARBA00004576"/>
    </source>
</evidence>
<dbReference type="NCBIfam" id="NF004076">
    <property type="entry name" value="PRK05581.1-4"/>
    <property type="match status" value="1"/>
</dbReference>
<dbReference type="EMBL" id="ML992667">
    <property type="protein sequence ID" value="KAF2214878.1"/>
    <property type="molecule type" value="Genomic_DNA"/>
</dbReference>
<keyword evidence="19" id="KW-0479">Metal-binding</keyword>
<keyword evidence="22" id="KW-0735">Signal-anchor</keyword>
<dbReference type="Pfam" id="PF00326">
    <property type="entry name" value="Peptidase_S9"/>
    <property type="match status" value="1"/>
</dbReference>
<dbReference type="SUPFAM" id="SSF53474">
    <property type="entry name" value="alpha/beta-Hydrolases"/>
    <property type="match status" value="1"/>
</dbReference>
<organism evidence="34 35">
    <name type="scientific">Cercospora zeae-maydis SCOH1-5</name>
    <dbReference type="NCBI Taxonomy" id="717836"/>
    <lineage>
        <taxon>Eukaryota</taxon>
        <taxon>Fungi</taxon>
        <taxon>Dikarya</taxon>
        <taxon>Ascomycota</taxon>
        <taxon>Pezizomycotina</taxon>
        <taxon>Dothideomycetes</taxon>
        <taxon>Dothideomycetidae</taxon>
        <taxon>Mycosphaerellales</taxon>
        <taxon>Mycosphaerellaceae</taxon>
        <taxon>Cercospora</taxon>
    </lineage>
</organism>
<keyword evidence="24 31" id="KW-0472">Membrane</keyword>
<evidence type="ECO:0000256" key="25">
    <source>
        <dbReference type="ARBA" id="ARBA00023180"/>
    </source>
</evidence>
<name>A0A6A6FNW0_9PEZI</name>
<evidence type="ECO:0000313" key="35">
    <source>
        <dbReference type="Proteomes" id="UP000799539"/>
    </source>
</evidence>
<dbReference type="PROSITE" id="PS01085">
    <property type="entry name" value="RIBUL_P_3_EPIMER_1"/>
    <property type="match status" value="1"/>
</dbReference>
<comment type="catalytic activity">
    <reaction evidence="2">
        <text>D-ribulose 5-phosphate = D-xylulose 5-phosphate</text>
        <dbReference type="Rhea" id="RHEA:13677"/>
        <dbReference type="ChEBI" id="CHEBI:57737"/>
        <dbReference type="ChEBI" id="CHEBI:58121"/>
        <dbReference type="EC" id="5.1.3.1"/>
    </reaction>
</comment>
<evidence type="ECO:0000256" key="14">
    <source>
        <dbReference type="ARBA" id="ARBA00013920"/>
    </source>
</evidence>
<keyword evidence="20" id="KW-0378">Hydrolase</keyword>
<protein>
    <recommendedName>
        <fullName evidence="14">Ribulose-phosphate 3-epimerase</fullName>
        <ecNumber evidence="12">3.4.14.5</ecNumber>
        <ecNumber evidence="13">5.1.3.1</ecNumber>
    </recommendedName>
    <alternativeName>
        <fullName evidence="29">Pentose-5-phosphate 3-epimerase</fullName>
    </alternativeName>
    <alternativeName>
        <fullName evidence="28">RPE</fullName>
    </alternativeName>
</protein>
<evidence type="ECO:0000256" key="4">
    <source>
        <dbReference type="ARBA" id="ARBA00001941"/>
    </source>
</evidence>
<feature type="region of interest" description="Disordered" evidence="30">
    <location>
        <begin position="242"/>
        <end position="304"/>
    </location>
</feature>
<keyword evidence="26" id="KW-0413">Isomerase</keyword>
<dbReference type="Pfam" id="PF00834">
    <property type="entry name" value="Ribul_P_3_epim"/>
    <property type="match status" value="1"/>
</dbReference>